<dbReference type="Pfam" id="PF01884">
    <property type="entry name" value="PcrB"/>
    <property type="match status" value="1"/>
</dbReference>
<comment type="function">
    <text evidence="10">Prenyltransferase that catalyzes in vivo the transfer of the heptaprenyl moiety of heptaprenyl pyrophosphate (HepPP; 35 carbon atoms) to the C3 hydroxyl of sn-glycerol-1-phosphate (G1P), producing heptaprenylglyceryl phosphate (HepGP). This reaction is an ether-bond-formation step in the biosynthesis of archaea-type G1P-based membrane lipids found in Bacillales.</text>
</comment>
<comment type="cofactor">
    <cofactor evidence="10">
        <name>Mg(2+)</name>
        <dbReference type="ChEBI" id="CHEBI:18420"/>
    </cofactor>
</comment>
<keyword evidence="3 10" id="KW-0479">Metal-binding</keyword>
<name>A0A7W1WRM1_9BACL</name>
<dbReference type="EMBL" id="JACEIQ010000010">
    <property type="protein sequence ID" value="MBA4494796.1"/>
    <property type="molecule type" value="Genomic_DNA"/>
</dbReference>
<keyword evidence="6 10" id="KW-0594">Phospholipid biosynthesis</keyword>
<keyword evidence="1 10" id="KW-0444">Lipid biosynthesis</keyword>
<evidence type="ECO:0000256" key="6">
    <source>
        <dbReference type="ARBA" id="ARBA00023209"/>
    </source>
</evidence>
<keyword evidence="2 10" id="KW-0808">Transferase</keyword>
<dbReference type="PANTHER" id="PTHR40029:SF2">
    <property type="entry name" value="HEPTAPRENYLGLYCERYL PHOSPHATE SYNTHASE"/>
    <property type="match status" value="1"/>
</dbReference>
<comment type="similarity">
    <text evidence="10">Belongs to the GGGP/HepGP synthase family. Group I subfamily.</text>
</comment>
<evidence type="ECO:0000256" key="4">
    <source>
        <dbReference type="ARBA" id="ARBA00022842"/>
    </source>
</evidence>
<keyword evidence="5 10" id="KW-0443">Lipid metabolism</keyword>
<dbReference type="FunFam" id="3.20.20.390:FF:000001">
    <property type="entry name" value="Heptaprenylglyceryl phosphate synthase"/>
    <property type="match status" value="1"/>
</dbReference>
<evidence type="ECO:0000256" key="1">
    <source>
        <dbReference type="ARBA" id="ARBA00022516"/>
    </source>
</evidence>
<keyword evidence="12" id="KW-1185">Reference proteome</keyword>
<dbReference type="GO" id="GO:0120536">
    <property type="term" value="F:heptaprenylglyceryl phosphate synthase activity"/>
    <property type="evidence" value="ECO:0007669"/>
    <property type="project" value="UniProtKB-ARBA"/>
</dbReference>
<dbReference type="CDD" id="cd02812">
    <property type="entry name" value="PcrB_like"/>
    <property type="match status" value="1"/>
</dbReference>
<evidence type="ECO:0000313" key="11">
    <source>
        <dbReference type="EMBL" id="MBA4494796.1"/>
    </source>
</evidence>
<evidence type="ECO:0000256" key="9">
    <source>
        <dbReference type="ARBA" id="ARBA00066888"/>
    </source>
</evidence>
<feature type="binding site" evidence="10">
    <location>
        <position position="14"/>
    </location>
    <ligand>
        <name>sn-glycerol 1-phosphate</name>
        <dbReference type="ChEBI" id="CHEBI:57685"/>
    </ligand>
</feature>
<sequence>MLHKLAATWRHIFKLDPDRKLSDLALQKICESGTDAIVVGGTDNVTFKNTWELFQRLKKFPITCVQEISTASAIVPGFDGYLIPSVLNTDNAYWIHGAHHEALKKYGEFAPWEHIVFQGYVILNPEAKVSRLTRSRTELDPEDVTAYARIAEHLYRMPVFYMEYSGKFGDVEMVKAARKGLKNTRLFYGGGIRSEEQAKMMAEWADTVVVGNVIYTHVEMALRTVRWVKETKRVGSI</sequence>
<dbReference type="GO" id="GO:0046474">
    <property type="term" value="P:glycerophospholipid biosynthetic process"/>
    <property type="evidence" value="ECO:0007669"/>
    <property type="project" value="UniProtKB-UniRule"/>
</dbReference>
<accession>A0A7W1WRM1</accession>
<dbReference type="NCBIfam" id="NF003199">
    <property type="entry name" value="PRK04169.1-3"/>
    <property type="match status" value="1"/>
</dbReference>
<comment type="caution">
    <text evidence="10">Lacks conserved residue(s) required for the propagation of feature annotation.</text>
</comment>
<dbReference type="AlphaFoldDB" id="A0A7W1WRM1"/>
<keyword evidence="4 10" id="KW-0460">Magnesium</keyword>
<comment type="subunit">
    <text evidence="10">Homodimer.</text>
</comment>
<organism evidence="11 12">
    <name type="scientific">Paenactinomyces guangxiensis</name>
    <dbReference type="NCBI Taxonomy" id="1490290"/>
    <lineage>
        <taxon>Bacteria</taxon>
        <taxon>Bacillati</taxon>
        <taxon>Bacillota</taxon>
        <taxon>Bacilli</taxon>
        <taxon>Bacillales</taxon>
        <taxon>Thermoactinomycetaceae</taxon>
        <taxon>Paenactinomyces</taxon>
    </lineage>
</organism>
<evidence type="ECO:0000256" key="8">
    <source>
        <dbReference type="ARBA" id="ARBA00048318"/>
    </source>
</evidence>
<dbReference type="InterPro" id="IPR008205">
    <property type="entry name" value="GGGP_HepGP_synthase"/>
</dbReference>
<proteinExistence type="inferred from homology"/>
<dbReference type="NCBIfam" id="NF003197">
    <property type="entry name" value="PRK04169.1-1"/>
    <property type="match status" value="1"/>
</dbReference>
<dbReference type="HAMAP" id="MF_00112">
    <property type="entry name" value="GGGP_HepGP_synthase"/>
    <property type="match status" value="1"/>
</dbReference>
<reference evidence="11 12" key="1">
    <citation type="submission" date="2020-07" db="EMBL/GenBank/DDBJ databases">
        <authorList>
            <person name="Feng H."/>
        </authorList>
    </citation>
    <scope>NUCLEOTIDE SEQUENCE [LARGE SCALE GENOMIC DNA]</scope>
    <source>
        <strain evidence="12">s-10</strain>
    </source>
</reference>
<dbReference type="Proteomes" id="UP000535491">
    <property type="component" value="Unassembled WGS sequence"/>
</dbReference>
<feature type="binding site" evidence="10">
    <location>
        <begin position="161"/>
        <end position="166"/>
    </location>
    <ligand>
        <name>sn-glycerol 1-phosphate</name>
        <dbReference type="ChEBI" id="CHEBI:57685"/>
    </ligand>
</feature>
<keyword evidence="7 10" id="KW-1208">Phospholipid metabolism</keyword>
<comment type="catalytic activity">
    <reaction evidence="8 10">
        <text>sn-glycerol 1-phosphate + all-trans-heptaprenyl diphosphate = 3-heptaprenyl-sn-glycero-1-phosphate + diphosphate</text>
        <dbReference type="Rhea" id="RHEA:33495"/>
        <dbReference type="ChEBI" id="CHEBI:33019"/>
        <dbReference type="ChEBI" id="CHEBI:57685"/>
        <dbReference type="ChEBI" id="CHEBI:58206"/>
        <dbReference type="ChEBI" id="CHEBI:64781"/>
        <dbReference type="EC" id="2.5.1.n9"/>
    </reaction>
</comment>
<dbReference type="UniPathway" id="UPA00940"/>
<evidence type="ECO:0000313" key="12">
    <source>
        <dbReference type="Proteomes" id="UP000535491"/>
    </source>
</evidence>
<feature type="binding site" evidence="10">
    <location>
        <position position="42"/>
    </location>
    <ligand>
        <name>Mg(2+)</name>
        <dbReference type="ChEBI" id="CHEBI:18420"/>
    </ligand>
</feature>
<feature type="binding site" evidence="10">
    <location>
        <begin position="211"/>
        <end position="212"/>
    </location>
    <ligand>
        <name>sn-glycerol 1-phosphate</name>
        <dbReference type="ChEBI" id="CHEBI:57685"/>
    </ligand>
</feature>
<dbReference type="SUPFAM" id="SSF51395">
    <property type="entry name" value="FMN-linked oxidoreductases"/>
    <property type="match status" value="1"/>
</dbReference>
<evidence type="ECO:0000256" key="5">
    <source>
        <dbReference type="ARBA" id="ARBA00023098"/>
    </source>
</evidence>
<dbReference type="RefSeq" id="WP_181752042.1">
    <property type="nucleotide sequence ID" value="NZ_JACEIQ010000010.1"/>
</dbReference>
<dbReference type="InterPro" id="IPR039074">
    <property type="entry name" value="GGGP/HepGP_synthase_I"/>
</dbReference>
<dbReference type="NCBIfam" id="TIGR01768">
    <property type="entry name" value="GGGP-family"/>
    <property type="match status" value="1"/>
</dbReference>
<dbReference type="GO" id="GO:0000287">
    <property type="term" value="F:magnesium ion binding"/>
    <property type="evidence" value="ECO:0007669"/>
    <property type="project" value="UniProtKB-UniRule"/>
</dbReference>
<protein>
    <recommendedName>
        <fullName evidence="9 10">Heptaprenylglyceryl phosphate synthase</fullName>
        <shortName evidence="10">HepGP synthase</shortName>
        <ecNumber evidence="9 10">2.5.1.n9</ecNumber>
    </recommendedName>
    <alternativeName>
        <fullName evidence="10">Glycerol-1-phosphate heptaprenyltransferase</fullName>
    </alternativeName>
</protein>
<dbReference type="PANTHER" id="PTHR40029">
    <property type="match status" value="1"/>
</dbReference>
<comment type="caution">
    <text evidence="11">The sequence shown here is derived from an EMBL/GenBank/DDBJ whole genome shotgun (WGS) entry which is preliminary data.</text>
</comment>
<comment type="pathway">
    <text evidence="10">Membrane lipid metabolism; glycerophospholipid metabolism.</text>
</comment>
<evidence type="ECO:0000256" key="10">
    <source>
        <dbReference type="HAMAP-Rule" id="MF_00112"/>
    </source>
</evidence>
<feature type="binding site" evidence="10">
    <location>
        <position position="16"/>
    </location>
    <ligand>
        <name>Mg(2+)</name>
        <dbReference type="ChEBI" id="CHEBI:18420"/>
    </ligand>
</feature>
<feature type="binding site" evidence="10">
    <location>
        <position position="191"/>
    </location>
    <ligand>
        <name>sn-glycerol 1-phosphate</name>
        <dbReference type="ChEBI" id="CHEBI:57685"/>
    </ligand>
</feature>
<gene>
    <name evidence="10" type="primary">pcrB</name>
    <name evidence="11" type="ORF">H1191_10810</name>
</gene>
<evidence type="ECO:0000256" key="3">
    <source>
        <dbReference type="ARBA" id="ARBA00022723"/>
    </source>
</evidence>
<dbReference type="Gene3D" id="3.20.20.390">
    <property type="entry name" value="FMN-linked oxidoreductases"/>
    <property type="match status" value="1"/>
</dbReference>
<dbReference type="EC" id="2.5.1.n9" evidence="9 10"/>
<dbReference type="InterPro" id="IPR038597">
    <property type="entry name" value="GGGP/HepGP_synthase_sf"/>
</dbReference>
<evidence type="ECO:0000256" key="7">
    <source>
        <dbReference type="ARBA" id="ARBA00023264"/>
    </source>
</evidence>
<evidence type="ECO:0000256" key="2">
    <source>
        <dbReference type="ARBA" id="ARBA00022679"/>
    </source>
</evidence>